<evidence type="ECO:0000313" key="2">
    <source>
        <dbReference type="Proteomes" id="UP001732700"/>
    </source>
</evidence>
<protein>
    <submittedName>
        <fullName evidence="1">Uncharacterized protein</fullName>
    </submittedName>
</protein>
<organism evidence="1 2">
    <name type="scientific">Avena sativa</name>
    <name type="common">Oat</name>
    <dbReference type="NCBI Taxonomy" id="4498"/>
    <lineage>
        <taxon>Eukaryota</taxon>
        <taxon>Viridiplantae</taxon>
        <taxon>Streptophyta</taxon>
        <taxon>Embryophyta</taxon>
        <taxon>Tracheophyta</taxon>
        <taxon>Spermatophyta</taxon>
        <taxon>Magnoliopsida</taxon>
        <taxon>Liliopsida</taxon>
        <taxon>Poales</taxon>
        <taxon>Poaceae</taxon>
        <taxon>BOP clade</taxon>
        <taxon>Pooideae</taxon>
        <taxon>Poodae</taxon>
        <taxon>Poeae</taxon>
        <taxon>Poeae Chloroplast Group 1 (Aveneae type)</taxon>
        <taxon>Aveninae</taxon>
        <taxon>Avena</taxon>
    </lineage>
</organism>
<proteinExistence type="predicted"/>
<name>A0ACD5W3A5_AVESA</name>
<dbReference type="Proteomes" id="UP001732700">
    <property type="component" value="Chromosome 3D"/>
</dbReference>
<reference evidence="1" key="2">
    <citation type="submission" date="2025-09" db="UniProtKB">
        <authorList>
            <consortium name="EnsemblPlants"/>
        </authorList>
    </citation>
    <scope>IDENTIFICATION</scope>
</reference>
<keyword evidence="2" id="KW-1185">Reference proteome</keyword>
<reference evidence="1" key="1">
    <citation type="submission" date="2021-05" db="EMBL/GenBank/DDBJ databases">
        <authorList>
            <person name="Scholz U."/>
            <person name="Mascher M."/>
            <person name="Fiebig A."/>
        </authorList>
    </citation>
    <scope>NUCLEOTIDE SEQUENCE [LARGE SCALE GENOMIC DNA]</scope>
</reference>
<dbReference type="EnsemblPlants" id="AVESA.00010b.r2.3DG0561580.1">
    <property type="protein sequence ID" value="AVESA.00010b.r2.3DG0561580.1.CDS"/>
    <property type="gene ID" value="AVESA.00010b.r2.3DG0561580"/>
</dbReference>
<evidence type="ECO:0000313" key="1">
    <source>
        <dbReference type="EnsemblPlants" id="AVESA.00010b.r2.3DG0561580.1.CDS"/>
    </source>
</evidence>
<accession>A0ACD5W3A5</accession>
<sequence>MASSSSSSSRVKAAMAALLVAVCLLHYGGGSGAAASGLCVDYYHHSCPDAYKIVQGVLVEAHKSDTRIFASLIRLHFHDCFVQGCDGSLLLDTFPGFESEKDARPNNGSARGYDVVDAAKAALEKACPGVVSCADILALAAEISVVLSGGPGWNVFLGRLDSKTSNIASAQNLPGPNDGLKNLTLKFNAVGLDTTDLVALSGAHTFGRVQCRFVTDRLYNFNGTNQPDPSLNPAYRAFLIQRCPQGGNGSSLNDLDPTTPNTFDKNYYTNLEAHRGFLPSDQELKSDPLASTTTAPIVDRFAGSQDAFFKTFANSMIRMGNIQPLTDPSVGEIRKHCAFVN</sequence>